<dbReference type="AlphaFoldDB" id="A0AAP7A337"/>
<dbReference type="EMBL" id="JABFOR010000019">
    <property type="protein sequence ID" value="NOJ71957.1"/>
    <property type="molecule type" value="Genomic_DNA"/>
</dbReference>
<proteinExistence type="predicted"/>
<accession>A0AAP7A337</accession>
<comment type="caution">
    <text evidence="1">The sequence shown here is derived from an EMBL/GenBank/DDBJ whole genome shotgun (WGS) entry which is preliminary data.</text>
</comment>
<evidence type="ECO:0000313" key="1">
    <source>
        <dbReference type="EMBL" id="NOJ71957.1"/>
    </source>
</evidence>
<organism evidence="1 2">
    <name type="scientific">Paenibacillus alvei</name>
    <name type="common">Bacillus alvei</name>
    <dbReference type="NCBI Taxonomy" id="44250"/>
    <lineage>
        <taxon>Bacteria</taxon>
        <taxon>Bacillati</taxon>
        <taxon>Bacillota</taxon>
        <taxon>Bacilli</taxon>
        <taxon>Bacillales</taxon>
        <taxon>Paenibacillaceae</taxon>
        <taxon>Paenibacillus</taxon>
    </lineage>
</organism>
<evidence type="ECO:0000313" key="2">
    <source>
        <dbReference type="Proteomes" id="UP000552038"/>
    </source>
</evidence>
<name>A0AAP7A337_PAEAL</name>
<dbReference type="RefSeq" id="WP_171417410.1">
    <property type="nucleotide sequence ID" value="NZ_JABFOR010000019.1"/>
</dbReference>
<sequence length="50" mass="5835">MRLKFLLRENAENSVSCPAEECAGTGFMIARYFARVTYPLRLQYDESRET</sequence>
<dbReference type="Proteomes" id="UP000552038">
    <property type="component" value="Unassembled WGS sequence"/>
</dbReference>
<gene>
    <name evidence="1" type="ORF">HMI46_15495</name>
</gene>
<protein>
    <submittedName>
        <fullName evidence="1">Uncharacterized protein</fullName>
    </submittedName>
</protein>
<reference evidence="1 2" key="1">
    <citation type="submission" date="2020-05" db="EMBL/GenBank/DDBJ databases">
        <title>Whole genome sequencing and identification of novel metabolites from Paenibacillus alvei strain JR949.</title>
        <authorList>
            <person name="Rajendhran J."/>
            <person name="Sree Pranav P."/>
            <person name="Mahalakshmi B."/>
            <person name="Karthikeyan R."/>
        </authorList>
    </citation>
    <scope>NUCLEOTIDE SEQUENCE [LARGE SCALE GENOMIC DNA]</scope>
    <source>
        <strain evidence="1 2">JR949</strain>
    </source>
</reference>